<dbReference type="InterPro" id="IPR039425">
    <property type="entry name" value="RNA_pol_sigma-70-like"/>
</dbReference>
<evidence type="ECO:0000256" key="3">
    <source>
        <dbReference type="ARBA" id="ARBA00023082"/>
    </source>
</evidence>
<evidence type="ECO:0000313" key="9">
    <source>
        <dbReference type="Proteomes" id="UP001501444"/>
    </source>
</evidence>
<comment type="similarity">
    <text evidence="1">Belongs to the sigma-70 factor family. ECF subfamily.</text>
</comment>
<name>A0ABP5UR09_9ACTN</name>
<dbReference type="InterPro" id="IPR013325">
    <property type="entry name" value="RNA_pol_sigma_r2"/>
</dbReference>
<keyword evidence="4" id="KW-0238">DNA-binding</keyword>
<proteinExistence type="inferred from homology"/>
<dbReference type="Pfam" id="PF04542">
    <property type="entry name" value="Sigma70_r2"/>
    <property type="match status" value="1"/>
</dbReference>
<dbReference type="Pfam" id="PF08281">
    <property type="entry name" value="Sigma70_r4_2"/>
    <property type="match status" value="1"/>
</dbReference>
<dbReference type="SUPFAM" id="SSF88659">
    <property type="entry name" value="Sigma3 and sigma4 domains of RNA polymerase sigma factors"/>
    <property type="match status" value="1"/>
</dbReference>
<organism evidence="8 9">
    <name type="scientific">Dactylosporangium salmoneum</name>
    <dbReference type="NCBI Taxonomy" id="53361"/>
    <lineage>
        <taxon>Bacteria</taxon>
        <taxon>Bacillati</taxon>
        <taxon>Actinomycetota</taxon>
        <taxon>Actinomycetes</taxon>
        <taxon>Micromonosporales</taxon>
        <taxon>Micromonosporaceae</taxon>
        <taxon>Dactylosporangium</taxon>
    </lineage>
</organism>
<reference evidence="9" key="1">
    <citation type="journal article" date="2019" name="Int. J. Syst. Evol. Microbiol.">
        <title>The Global Catalogue of Microorganisms (GCM) 10K type strain sequencing project: providing services to taxonomists for standard genome sequencing and annotation.</title>
        <authorList>
            <consortium name="The Broad Institute Genomics Platform"/>
            <consortium name="The Broad Institute Genome Sequencing Center for Infectious Disease"/>
            <person name="Wu L."/>
            <person name="Ma J."/>
        </authorList>
    </citation>
    <scope>NUCLEOTIDE SEQUENCE [LARGE SCALE GENOMIC DNA]</scope>
    <source>
        <strain evidence="9">JCM 3272</strain>
    </source>
</reference>
<dbReference type="SUPFAM" id="SSF88946">
    <property type="entry name" value="Sigma2 domain of RNA polymerase sigma factors"/>
    <property type="match status" value="1"/>
</dbReference>
<dbReference type="Gene3D" id="1.10.10.10">
    <property type="entry name" value="Winged helix-like DNA-binding domain superfamily/Winged helix DNA-binding domain"/>
    <property type="match status" value="1"/>
</dbReference>
<dbReference type="EMBL" id="BAAARV010000093">
    <property type="protein sequence ID" value="GAA2383593.1"/>
    <property type="molecule type" value="Genomic_DNA"/>
</dbReference>
<dbReference type="CDD" id="cd06171">
    <property type="entry name" value="Sigma70_r4"/>
    <property type="match status" value="1"/>
</dbReference>
<dbReference type="InterPro" id="IPR007627">
    <property type="entry name" value="RNA_pol_sigma70_r2"/>
</dbReference>
<keyword evidence="5" id="KW-0804">Transcription</keyword>
<dbReference type="PANTHER" id="PTHR43133:SF50">
    <property type="entry name" value="ECF RNA POLYMERASE SIGMA FACTOR SIGM"/>
    <property type="match status" value="1"/>
</dbReference>
<dbReference type="InterPro" id="IPR036388">
    <property type="entry name" value="WH-like_DNA-bd_sf"/>
</dbReference>
<keyword evidence="2" id="KW-0805">Transcription regulation</keyword>
<evidence type="ECO:0000256" key="4">
    <source>
        <dbReference type="ARBA" id="ARBA00023125"/>
    </source>
</evidence>
<gene>
    <name evidence="8" type="ORF">GCM10010170_092570</name>
</gene>
<evidence type="ECO:0000256" key="5">
    <source>
        <dbReference type="ARBA" id="ARBA00023163"/>
    </source>
</evidence>
<evidence type="ECO:0000259" key="6">
    <source>
        <dbReference type="Pfam" id="PF04542"/>
    </source>
</evidence>
<dbReference type="PANTHER" id="PTHR43133">
    <property type="entry name" value="RNA POLYMERASE ECF-TYPE SIGMA FACTO"/>
    <property type="match status" value="1"/>
</dbReference>
<dbReference type="InterPro" id="IPR014284">
    <property type="entry name" value="RNA_pol_sigma-70_dom"/>
</dbReference>
<keyword evidence="9" id="KW-1185">Reference proteome</keyword>
<protein>
    <submittedName>
        <fullName evidence="8">SigE family RNA polymerase sigma factor</fullName>
    </submittedName>
</protein>
<dbReference type="RefSeq" id="WP_344619066.1">
    <property type="nucleotide sequence ID" value="NZ_BAAARV010000093.1"/>
</dbReference>
<dbReference type="NCBIfam" id="TIGR02937">
    <property type="entry name" value="sigma70-ECF"/>
    <property type="match status" value="1"/>
</dbReference>
<feature type="domain" description="RNA polymerase sigma factor 70 region 4 type 2" evidence="7">
    <location>
        <begin position="105"/>
        <end position="154"/>
    </location>
</feature>
<evidence type="ECO:0000313" key="8">
    <source>
        <dbReference type="EMBL" id="GAA2383593.1"/>
    </source>
</evidence>
<accession>A0ABP5UR09</accession>
<sequence>MTPSEERDFAEFVQAHGDRLLRFARLLVPDAAEAEDVLQIALLRLTRHWSRHLASPEAYVRATLVNLAKDRGRRSYLVPVPVEADPDLPNAGPDHAEAIVARAHLDQILAGLPPKQRVTVVLRVIDGLSEAETAALMGCSPGTVKSNLARGLLKVRTALESSLARR</sequence>
<dbReference type="InterPro" id="IPR013324">
    <property type="entry name" value="RNA_pol_sigma_r3/r4-like"/>
</dbReference>
<dbReference type="InterPro" id="IPR014325">
    <property type="entry name" value="RNA_pol_sigma-E_actinobac"/>
</dbReference>
<dbReference type="InterPro" id="IPR013249">
    <property type="entry name" value="RNA_pol_sigma70_r4_t2"/>
</dbReference>
<evidence type="ECO:0000256" key="1">
    <source>
        <dbReference type="ARBA" id="ARBA00010641"/>
    </source>
</evidence>
<comment type="caution">
    <text evidence="8">The sequence shown here is derived from an EMBL/GenBank/DDBJ whole genome shotgun (WGS) entry which is preliminary data.</text>
</comment>
<evidence type="ECO:0000259" key="7">
    <source>
        <dbReference type="Pfam" id="PF08281"/>
    </source>
</evidence>
<evidence type="ECO:0000256" key="2">
    <source>
        <dbReference type="ARBA" id="ARBA00023015"/>
    </source>
</evidence>
<dbReference type="NCBIfam" id="TIGR02983">
    <property type="entry name" value="SigE-fam_strep"/>
    <property type="match status" value="1"/>
</dbReference>
<dbReference type="Gene3D" id="1.10.1740.10">
    <property type="match status" value="1"/>
</dbReference>
<keyword evidence="3" id="KW-0731">Sigma factor</keyword>
<feature type="domain" description="RNA polymerase sigma-70 region 2" evidence="6">
    <location>
        <begin position="12"/>
        <end position="74"/>
    </location>
</feature>
<dbReference type="Proteomes" id="UP001501444">
    <property type="component" value="Unassembled WGS sequence"/>
</dbReference>